<dbReference type="InterPro" id="IPR003594">
    <property type="entry name" value="HATPase_dom"/>
</dbReference>
<dbReference type="SUPFAM" id="SSF54211">
    <property type="entry name" value="Ribosomal protein S5 domain 2-like"/>
    <property type="match status" value="1"/>
</dbReference>
<reference evidence="7" key="1">
    <citation type="submission" date="2021-01" db="EMBL/GenBank/DDBJ databases">
        <title>Whole genome shotgun sequence of Planosporangium mesophilum NBRC 109066.</title>
        <authorList>
            <person name="Komaki H."/>
            <person name="Tamura T."/>
        </authorList>
    </citation>
    <scope>NUCLEOTIDE SEQUENCE</scope>
    <source>
        <strain evidence="7">NBRC 109066</strain>
    </source>
</reference>
<dbReference type="InterPro" id="IPR001404">
    <property type="entry name" value="Hsp90_fam"/>
</dbReference>
<dbReference type="GO" id="GO:0140662">
    <property type="term" value="F:ATP-dependent protein folding chaperone"/>
    <property type="evidence" value="ECO:0007669"/>
    <property type="project" value="InterPro"/>
</dbReference>
<feature type="binding site" evidence="5">
    <location>
        <position position="67"/>
    </location>
    <ligand>
        <name>ATP</name>
        <dbReference type="ChEBI" id="CHEBI:30616"/>
    </ligand>
</feature>
<keyword evidence="3 5" id="KW-0067">ATP-binding</keyword>
<feature type="binding site" evidence="5">
    <location>
        <position position="34"/>
    </location>
    <ligand>
        <name>ATP</name>
        <dbReference type="ChEBI" id="CHEBI:30616"/>
    </ligand>
</feature>
<evidence type="ECO:0000313" key="8">
    <source>
        <dbReference type="Proteomes" id="UP000599074"/>
    </source>
</evidence>
<keyword evidence="8" id="KW-1185">Reference proteome</keyword>
<keyword evidence="2 5" id="KW-0547">Nucleotide-binding</keyword>
<dbReference type="SUPFAM" id="SSF55874">
    <property type="entry name" value="ATPase domain of HSP90 chaperone/DNA topoisomerase II/histidine kinase"/>
    <property type="match status" value="1"/>
</dbReference>
<dbReference type="Gene3D" id="3.30.565.10">
    <property type="entry name" value="Histidine kinase-like ATPase, C-terminal domain"/>
    <property type="match status" value="1"/>
</dbReference>
<evidence type="ECO:0000256" key="3">
    <source>
        <dbReference type="ARBA" id="ARBA00022840"/>
    </source>
</evidence>
<gene>
    <name evidence="7" type="ORF">Pme01_18310</name>
</gene>
<feature type="domain" description="Histidine kinase/HSP90-like ATPase" evidence="6">
    <location>
        <begin position="28"/>
        <end position="157"/>
    </location>
</feature>
<dbReference type="PANTHER" id="PTHR11528">
    <property type="entry name" value="HEAT SHOCK PROTEIN 90 FAMILY MEMBER"/>
    <property type="match status" value="1"/>
</dbReference>
<dbReference type="Pfam" id="PF02518">
    <property type="entry name" value="HATPase_c"/>
    <property type="match status" value="1"/>
</dbReference>
<keyword evidence="4" id="KW-0143">Chaperone</keyword>
<dbReference type="InterPro" id="IPR036890">
    <property type="entry name" value="HATPase_C_sf"/>
</dbReference>
<name>A0A8J3X0D4_9ACTN</name>
<organism evidence="7 8">
    <name type="scientific">Planosporangium mesophilum</name>
    <dbReference type="NCBI Taxonomy" id="689768"/>
    <lineage>
        <taxon>Bacteria</taxon>
        <taxon>Bacillati</taxon>
        <taxon>Actinomycetota</taxon>
        <taxon>Actinomycetes</taxon>
        <taxon>Micromonosporales</taxon>
        <taxon>Micromonosporaceae</taxon>
        <taxon>Planosporangium</taxon>
    </lineage>
</organism>
<evidence type="ECO:0000256" key="4">
    <source>
        <dbReference type="ARBA" id="ARBA00023186"/>
    </source>
</evidence>
<dbReference type="AlphaFoldDB" id="A0A8J3X0D4"/>
<dbReference type="Proteomes" id="UP000599074">
    <property type="component" value="Unassembled WGS sequence"/>
</dbReference>
<dbReference type="PIRSF" id="PIRSF002583">
    <property type="entry name" value="Hsp90"/>
    <property type="match status" value="1"/>
</dbReference>
<dbReference type="Gene3D" id="3.30.230.80">
    <property type="match status" value="1"/>
</dbReference>
<dbReference type="GO" id="GO:0005524">
    <property type="term" value="F:ATP binding"/>
    <property type="evidence" value="ECO:0007669"/>
    <property type="project" value="UniProtKB-KW"/>
</dbReference>
<dbReference type="GO" id="GO:0051082">
    <property type="term" value="F:unfolded protein binding"/>
    <property type="evidence" value="ECO:0007669"/>
    <property type="project" value="InterPro"/>
</dbReference>
<evidence type="ECO:0000256" key="5">
    <source>
        <dbReference type="PIRSR" id="PIRSR002583-1"/>
    </source>
</evidence>
<dbReference type="EMBL" id="BOON01000017">
    <property type="protein sequence ID" value="GII22234.1"/>
    <property type="molecule type" value="Genomic_DNA"/>
</dbReference>
<dbReference type="GO" id="GO:0016887">
    <property type="term" value="F:ATP hydrolysis activity"/>
    <property type="evidence" value="ECO:0007669"/>
    <property type="project" value="InterPro"/>
</dbReference>
<evidence type="ECO:0000256" key="2">
    <source>
        <dbReference type="ARBA" id="ARBA00022741"/>
    </source>
</evidence>
<feature type="binding site" evidence="5">
    <location>
        <position position="30"/>
    </location>
    <ligand>
        <name>ATP</name>
        <dbReference type="ChEBI" id="CHEBI:30616"/>
    </ligand>
</feature>
<accession>A0A8J3X0D4</accession>
<dbReference type="InterPro" id="IPR020568">
    <property type="entry name" value="Ribosomal_Su5_D2-typ_SF"/>
</dbReference>
<comment type="caution">
    <text evidence="7">The sequence shown here is derived from an EMBL/GenBank/DDBJ whole genome shotgun (WGS) entry which is preliminary data.</text>
</comment>
<dbReference type="NCBIfam" id="NF010683">
    <property type="entry name" value="PRK14083.1"/>
    <property type="match status" value="1"/>
</dbReference>
<feature type="binding site" evidence="5">
    <location>
        <position position="152"/>
    </location>
    <ligand>
        <name>ATP</name>
        <dbReference type="ChEBI" id="CHEBI:30616"/>
    </ligand>
</feature>
<evidence type="ECO:0000256" key="1">
    <source>
        <dbReference type="ARBA" id="ARBA00008239"/>
    </source>
</evidence>
<evidence type="ECO:0000313" key="7">
    <source>
        <dbReference type="EMBL" id="GII22234.1"/>
    </source>
</evidence>
<comment type="similarity">
    <text evidence="1">Belongs to the heat shock protein 90 family.</text>
</comment>
<protein>
    <submittedName>
        <fullName evidence="7">Molecular chaperone HtpG</fullName>
    </submittedName>
</protein>
<dbReference type="RefSeq" id="WP_168113627.1">
    <property type="nucleotide sequence ID" value="NZ_BOON01000017.1"/>
</dbReference>
<evidence type="ECO:0000259" key="6">
    <source>
        <dbReference type="Pfam" id="PF02518"/>
    </source>
</evidence>
<sequence>MDRTFQVDLRGVVDLLSHHLYGSPRVYVRELLQNAADAITARHSREPGRVLIEPPEVTGDGTLRVSDTGIGLTEAQVHELLATIGRSSKRDDLGFARHEFLGQFGIGLLSCFLVADEIRVETRAAGASAVRWTGYADGRYSVEPADRAETGTTVTLLPRRGAEPLLAAPTVVELARLYGSLLPIDVTVATPSGPVRTAEDRLPWASSGPERREALFEYARSVFGFTPFDVIDLSVPEAGLTGVAFVLPQPANPTARAGHRVYLKRMLLSEGAEGLLPDWAFFARCVVDTSELKPTASREALYSDSLLEATREALGERLRGWLVGLAATHPGRLAEFLAIHHVGVKALALHDDEMLRLVDAWWPMETNVGRMTLAEFRERYGLVRYTVKVEEFRQLASVAAAQDLPLVNGGYVYETEIIERLPGIERSALIERLEPSDLTTRFDVLDGDVELALRPVLTEAQRAVDRLGCEVVLRAYEPIALPALYLVNRAAAFNEQLRSTREQVDEVWAGVLDALARTTTDDRPQLVLNYRNPIVRRVTALDDPALIRLAVEALYGQALLLGYHPIRPVDAALLNSSLLGLLNQAVPDKDR</sequence>
<proteinExistence type="inferred from homology"/>